<dbReference type="AlphaFoldDB" id="A0AAJ0LD16"/>
<accession>A0AAJ0LD16</accession>
<sequence length="121" mass="13914">MEKGVSTMTVNIYDDANQMATHLQELPQFLGLQNAFAALKKDDIAFTMFKKFQTQQMTLQQKQMQGQELTDDEIKEIQELAQKIGDIDAIKNLMEQERQLSQTMDELNQIISKPIADIYQA</sequence>
<evidence type="ECO:0000256" key="1">
    <source>
        <dbReference type="HAMAP-Rule" id="MF_01526"/>
    </source>
</evidence>
<dbReference type="Proteomes" id="UP000050828">
    <property type="component" value="Unassembled WGS sequence"/>
</dbReference>
<protein>
    <recommendedName>
        <fullName evidence="1">UPF0342 protein FC08_GL000455</fullName>
    </recommendedName>
</protein>
<name>A0AAJ0LD16_LATCU</name>
<organism evidence="2 3">
    <name type="scientific">Latilactobacillus curvatus JCM 1096 = DSM 20019</name>
    <dbReference type="NCBI Taxonomy" id="1293592"/>
    <lineage>
        <taxon>Bacteria</taxon>
        <taxon>Bacillati</taxon>
        <taxon>Bacillota</taxon>
        <taxon>Bacilli</taxon>
        <taxon>Lactobacillales</taxon>
        <taxon>Lactobacillaceae</taxon>
        <taxon>Latilactobacillus</taxon>
    </lineage>
</organism>
<dbReference type="HAMAP" id="MF_01526">
    <property type="entry name" value="UPF0342"/>
    <property type="match status" value="1"/>
</dbReference>
<evidence type="ECO:0000313" key="3">
    <source>
        <dbReference type="Proteomes" id="UP000050828"/>
    </source>
</evidence>
<dbReference type="InterPro" id="IPR023378">
    <property type="entry name" value="YheA/YmcA-like_dom_sf"/>
</dbReference>
<proteinExistence type="inferred from homology"/>
<gene>
    <name evidence="2" type="ORF">FC08_GL000455</name>
</gene>
<dbReference type="SUPFAM" id="SSF158622">
    <property type="entry name" value="YheA/YmcA-like"/>
    <property type="match status" value="1"/>
</dbReference>
<dbReference type="EMBL" id="AZDL01000169">
    <property type="protein sequence ID" value="KRK84719.1"/>
    <property type="molecule type" value="Genomic_DNA"/>
</dbReference>
<dbReference type="Gene3D" id="1.20.1500.10">
    <property type="entry name" value="YheA/YmcA-like"/>
    <property type="match status" value="1"/>
</dbReference>
<reference evidence="2 3" key="1">
    <citation type="journal article" date="2015" name="Genome Announc.">
        <title>Expanding the biotechnology potential of lactobacilli through comparative genomics of 213 strains and associated genera.</title>
        <authorList>
            <person name="Sun Z."/>
            <person name="Harris H.M."/>
            <person name="McCann A."/>
            <person name="Guo C."/>
            <person name="Argimon S."/>
            <person name="Zhang W."/>
            <person name="Yang X."/>
            <person name="Jeffery I.B."/>
            <person name="Cooney J.C."/>
            <person name="Kagawa T.F."/>
            <person name="Liu W."/>
            <person name="Song Y."/>
            <person name="Salvetti E."/>
            <person name="Wrobel A."/>
            <person name="Rasinkangas P."/>
            <person name="Parkhill J."/>
            <person name="Rea M.C."/>
            <person name="O'Sullivan O."/>
            <person name="Ritari J."/>
            <person name="Douillard F.P."/>
            <person name="Paul Ross R."/>
            <person name="Yang R."/>
            <person name="Briner A.E."/>
            <person name="Felis G.E."/>
            <person name="de Vos W.M."/>
            <person name="Barrangou R."/>
            <person name="Klaenhammer T.R."/>
            <person name="Caufield P.W."/>
            <person name="Cui Y."/>
            <person name="Zhang H."/>
            <person name="O'Toole P.W."/>
        </authorList>
    </citation>
    <scope>NUCLEOTIDE SEQUENCE [LARGE SCALE GENOMIC DNA]</scope>
    <source>
        <strain evidence="2 3">DSM 20019</strain>
    </source>
</reference>
<dbReference type="Pfam" id="PF06133">
    <property type="entry name" value="Com_YlbF"/>
    <property type="match status" value="1"/>
</dbReference>
<comment type="similarity">
    <text evidence="1">Belongs to the UPF0342 family.</text>
</comment>
<dbReference type="InterPro" id="IPR010368">
    <property type="entry name" value="Com_YlbF"/>
</dbReference>
<evidence type="ECO:0000313" key="2">
    <source>
        <dbReference type="EMBL" id="KRK84719.1"/>
    </source>
</evidence>
<comment type="caution">
    <text evidence="2">The sequence shown here is derived from an EMBL/GenBank/DDBJ whole genome shotgun (WGS) entry which is preliminary data.</text>
</comment>